<name>A0ABS0I5Z5_9BACT</name>
<keyword evidence="3" id="KW-1185">Reference proteome</keyword>
<evidence type="ECO:0000256" key="1">
    <source>
        <dbReference type="SAM" id="SignalP"/>
    </source>
</evidence>
<comment type="caution">
    <text evidence="2">The sequence shown here is derived from an EMBL/GenBank/DDBJ whole genome shotgun (WGS) entry which is preliminary data.</text>
</comment>
<protein>
    <submittedName>
        <fullName evidence="2">Ig-like domain-containing protein</fullName>
    </submittedName>
</protein>
<gene>
    <name evidence="2" type="ORF">I2H31_12815</name>
</gene>
<dbReference type="RefSeq" id="WP_196293429.1">
    <property type="nucleotide sequence ID" value="NZ_JADQDM010000005.1"/>
</dbReference>
<evidence type="ECO:0000313" key="3">
    <source>
        <dbReference type="Proteomes" id="UP000618931"/>
    </source>
</evidence>
<feature type="signal peptide" evidence="1">
    <location>
        <begin position="1"/>
        <end position="22"/>
    </location>
</feature>
<organism evidence="2 3">
    <name type="scientific">Hymenobacter ruricola</name>
    <dbReference type="NCBI Taxonomy" id="2791023"/>
    <lineage>
        <taxon>Bacteria</taxon>
        <taxon>Pseudomonadati</taxon>
        <taxon>Bacteroidota</taxon>
        <taxon>Cytophagia</taxon>
        <taxon>Cytophagales</taxon>
        <taxon>Hymenobacteraceae</taxon>
        <taxon>Hymenobacter</taxon>
    </lineage>
</organism>
<evidence type="ECO:0000313" key="2">
    <source>
        <dbReference type="EMBL" id="MBF9221984.1"/>
    </source>
</evidence>
<keyword evidence="1" id="KW-0732">Signal</keyword>
<reference evidence="2 3" key="1">
    <citation type="submission" date="2020-11" db="EMBL/GenBank/DDBJ databases">
        <authorList>
            <person name="Kim M.K."/>
        </authorList>
    </citation>
    <scope>NUCLEOTIDE SEQUENCE [LARGE SCALE GENOMIC DNA]</scope>
    <source>
        <strain evidence="2 3">BT662</strain>
    </source>
</reference>
<dbReference type="EMBL" id="JADQDM010000005">
    <property type="protein sequence ID" value="MBF9221984.1"/>
    <property type="molecule type" value="Genomic_DNA"/>
</dbReference>
<proteinExistence type="predicted"/>
<feature type="chain" id="PRO_5046542325" evidence="1">
    <location>
        <begin position="23"/>
        <end position="441"/>
    </location>
</feature>
<dbReference type="Proteomes" id="UP000618931">
    <property type="component" value="Unassembled WGS sequence"/>
</dbReference>
<accession>A0ABS0I5Z5</accession>
<sequence>MSIRRTCYLTLLSLLSLFPAFAQQPAQKPQVFFSDLDNFWVAYDSIRTAPDSLRQLGYLQRLYIAKATPGLKSMVEVRGYTAPEYVHAIRRYPKFWNSLRPFTRRAPEVAAGLEPYLKKLKQLYPALRPAPIYFTVGLFRSGGTIKDGAVLIGSELTLGGPGLDLSEFPPAVRAARARSYQGAPVAKAVLTGVHEYVHTQEKEPGDMLLSLALYEGTCDMIAELVTGRVPAQPYMTYGPAHEAQLKEQFKAEMFTPAISNWFYNPAPDDPAHVSDLGYYLGYAIGKAYYGQAKDKPAALKRLIELDYGNDAAVEAFLRETHYYPGPLDKAQLLRAYAAHNPVVVSMTPAPSPDGFLDASVKELRFTFSAPMSPNTGTGLGPGGREQFPVTGRVGFSADQKSYTYKVDLRPGHAYGFVLESGFKSLDGHPLVPYQVAFKTKE</sequence>